<keyword evidence="3 24" id="KW-0597">Phosphoprotein</keyword>
<protein>
    <recommendedName>
        <fullName evidence="24">Tyrosine-protein kinase receptor</fullName>
        <ecNumber evidence="24">2.7.10.1</ecNumber>
    </recommendedName>
</protein>
<evidence type="ECO:0000256" key="4">
    <source>
        <dbReference type="ARBA" id="ARBA00022614"/>
    </source>
</evidence>
<reference evidence="27" key="1">
    <citation type="journal article" date="2023" name="Mol. Biol. Evol.">
        <title>Third-Generation Sequencing Reveals the Adaptive Role of the Epigenome in Three Deep-Sea Polychaetes.</title>
        <authorList>
            <person name="Perez M."/>
            <person name="Aroh O."/>
            <person name="Sun Y."/>
            <person name="Lan Y."/>
            <person name="Juniper S.K."/>
            <person name="Young C.R."/>
            <person name="Angers B."/>
            <person name="Qian P.Y."/>
        </authorList>
    </citation>
    <scope>NUCLEOTIDE SEQUENCE</scope>
    <source>
        <strain evidence="27">R07B-5</strain>
    </source>
</reference>
<keyword evidence="16" id="KW-0829">Tyrosine-protein kinase</keyword>
<feature type="binding site" evidence="21">
    <location>
        <position position="264"/>
    </location>
    <ligand>
        <name>ATP</name>
        <dbReference type="ChEBI" id="CHEBI:30616"/>
    </ligand>
</feature>
<evidence type="ECO:0000256" key="17">
    <source>
        <dbReference type="ARBA" id="ARBA00023170"/>
    </source>
</evidence>
<dbReference type="GO" id="GO:0030424">
    <property type="term" value="C:axon"/>
    <property type="evidence" value="ECO:0007669"/>
    <property type="project" value="TreeGrafter"/>
</dbReference>
<gene>
    <name evidence="27" type="ORF">NP493_682g00005</name>
</gene>
<keyword evidence="11" id="KW-0221">Differentiation</keyword>
<dbReference type="GO" id="GO:0007399">
    <property type="term" value="P:nervous system development"/>
    <property type="evidence" value="ECO:0007669"/>
    <property type="project" value="UniProtKB-KW"/>
</dbReference>
<accession>A0AAD9NN44</accession>
<dbReference type="GO" id="GO:0030154">
    <property type="term" value="P:cell differentiation"/>
    <property type="evidence" value="ECO:0007669"/>
    <property type="project" value="UniProtKB-KW"/>
</dbReference>
<dbReference type="GO" id="GO:0005030">
    <property type="term" value="F:neurotrophin receptor activity"/>
    <property type="evidence" value="ECO:0007669"/>
    <property type="project" value="TreeGrafter"/>
</dbReference>
<dbReference type="PROSITE" id="PS50011">
    <property type="entry name" value="PROTEIN_KINASE_DOM"/>
    <property type="match status" value="1"/>
</dbReference>
<dbReference type="PANTHER" id="PTHR24416">
    <property type="entry name" value="TYROSINE-PROTEIN KINASE RECEPTOR"/>
    <property type="match status" value="1"/>
</dbReference>
<evidence type="ECO:0000256" key="5">
    <source>
        <dbReference type="ARBA" id="ARBA00022679"/>
    </source>
</evidence>
<keyword evidence="28" id="KW-1185">Reference proteome</keyword>
<evidence type="ECO:0000256" key="2">
    <source>
        <dbReference type="ARBA" id="ARBA00022473"/>
    </source>
</evidence>
<evidence type="ECO:0000256" key="10">
    <source>
        <dbReference type="ARBA" id="ARBA00022777"/>
    </source>
</evidence>
<dbReference type="InterPro" id="IPR002011">
    <property type="entry name" value="Tyr_kinase_rcpt_2_CS"/>
</dbReference>
<dbReference type="EC" id="2.7.10.1" evidence="24"/>
<dbReference type="GO" id="GO:0051897">
    <property type="term" value="P:positive regulation of phosphatidylinositol 3-kinase/protein kinase B signal transduction"/>
    <property type="evidence" value="ECO:0007669"/>
    <property type="project" value="TreeGrafter"/>
</dbReference>
<dbReference type="GO" id="GO:0043235">
    <property type="term" value="C:receptor complex"/>
    <property type="evidence" value="ECO:0007669"/>
    <property type="project" value="TreeGrafter"/>
</dbReference>
<keyword evidence="15 25" id="KW-0472">Membrane</keyword>
<dbReference type="GO" id="GO:0010976">
    <property type="term" value="P:positive regulation of neuron projection development"/>
    <property type="evidence" value="ECO:0007669"/>
    <property type="project" value="TreeGrafter"/>
</dbReference>
<dbReference type="Gene3D" id="3.30.200.20">
    <property type="entry name" value="Phosphorylase Kinase, domain 1"/>
    <property type="match status" value="1"/>
</dbReference>
<evidence type="ECO:0000256" key="20">
    <source>
        <dbReference type="PIRSR" id="PIRSR000615-1"/>
    </source>
</evidence>
<keyword evidence="22" id="KW-0460">Magnesium</keyword>
<keyword evidence="17 24" id="KW-0675">Receptor</keyword>
<sequence length="407" mass="46526">MNILLVYNSAISPSPQVFTALVIATVGVATVGVVVTLVFATYRCRSKRRHCKNKRRDDQQWLPVCIRCCRPSGHNRAPCALDREAIPLNATHVVENQNYFRRVQHVGSSAAIRHIPSEKIHFIRLLGEGAFARVYLGLCEGLTPGDDLSMVAIKHLQESCFEDQLRDFDHEAELLASLQHDHIVAFYGISRDSQPMMMIFEYLENGDLNKFLRSHGPDAEFTGKTSGEVKILTVPELLHVASHIAMGMAYLASQHFVHRDLATRNCLVGTQLIVKIGDFGMSRDVYSTDYYRVGGHTTMLPVRWMPPESILYRTFTVESDVWSYGVVLWEIFSYGKQPWYELSNHEVIQQVQTGRFLECPRFCQEEIYKIMLGCWKRQPADRLTMKHIVSIMRSIQQEQPLYIECIA</sequence>
<evidence type="ECO:0000259" key="26">
    <source>
        <dbReference type="PROSITE" id="PS50011"/>
    </source>
</evidence>
<keyword evidence="5" id="KW-0808">Transferase</keyword>
<proteinExistence type="inferred from homology"/>
<evidence type="ECO:0000256" key="8">
    <source>
        <dbReference type="ARBA" id="ARBA00022737"/>
    </source>
</evidence>
<comment type="caution">
    <text evidence="27">The sequence shown here is derived from an EMBL/GenBank/DDBJ whole genome shotgun (WGS) entry which is preliminary data.</text>
</comment>
<dbReference type="Gene3D" id="1.10.510.10">
    <property type="entry name" value="Transferase(Phosphotransferase) domain 1"/>
    <property type="match status" value="1"/>
</dbReference>
<feature type="binding site" evidence="22">
    <location>
        <position position="278"/>
    </location>
    <ligand>
        <name>Mg(2+)</name>
        <dbReference type="ChEBI" id="CHEBI:18420"/>
    </ligand>
</feature>
<dbReference type="EMBL" id="JAODUO010000682">
    <property type="protein sequence ID" value="KAK2176110.1"/>
    <property type="molecule type" value="Genomic_DNA"/>
</dbReference>
<dbReference type="InterPro" id="IPR000719">
    <property type="entry name" value="Prot_kinase_dom"/>
</dbReference>
<keyword evidence="6 24" id="KW-0812">Transmembrane</keyword>
<dbReference type="InterPro" id="IPR011009">
    <property type="entry name" value="Kinase-like_dom_sf"/>
</dbReference>
<keyword evidence="12 21" id="KW-0067">ATP-binding</keyword>
<dbReference type="PROSITE" id="PS00239">
    <property type="entry name" value="RECEPTOR_TYR_KIN_II"/>
    <property type="match status" value="1"/>
</dbReference>
<keyword evidence="2" id="KW-0217">Developmental protein</keyword>
<comment type="catalytic activity">
    <reaction evidence="19 24">
        <text>L-tyrosyl-[protein] + ATP = O-phospho-L-tyrosyl-[protein] + ADP + H(+)</text>
        <dbReference type="Rhea" id="RHEA:10596"/>
        <dbReference type="Rhea" id="RHEA-COMP:10136"/>
        <dbReference type="Rhea" id="RHEA-COMP:20101"/>
        <dbReference type="ChEBI" id="CHEBI:15378"/>
        <dbReference type="ChEBI" id="CHEBI:30616"/>
        <dbReference type="ChEBI" id="CHEBI:46858"/>
        <dbReference type="ChEBI" id="CHEBI:61978"/>
        <dbReference type="ChEBI" id="CHEBI:456216"/>
        <dbReference type="EC" id="2.7.10.1"/>
    </reaction>
</comment>
<feature type="domain" description="Protein kinase" evidence="26">
    <location>
        <begin position="120"/>
        <end position="402"/>
    </location>
</feature>
<feature type="transmembrane region" description="Helical" evidence="25">
    <location>
        <begin position="20"/>
        <end position="42"/>
    </location>
</feature>
<dbReference type="InterPro" id="IPR050122">
    <property type="entry name" value="RTK"/>
</dbReference>
<dbReference type="PRINTS" id="PR00109">
    <property type="entry name" value="TYRKINASE"/>
</dbReference>
<evidence type="ECO:0000256" key="23">
    <source>
        <dbReference type="PROSITE-ProRule" id="PRU10141"/>
    </source>
</evidence>
<evidence type="ECO:0000256" key="11">
    <source>
        <dbReference type="ARBA" id="ARBA00022782"/>
    </source>
</evidence>
<evidence type="ECO:0000256" key="13">
    <source>
        <dbReference type="ARBA" id="ARBA00022902"/>
    </source>
</evidence>
<dbReference type="PANTHER" id="PTHR24416:SF614">
    <property type="entry name" value="PROTEIN KINASE DOMAIN-CONTAINING PROTEIN"/>
    <property type="match status" value="1"/>
</dbReference>
<dbReference type="PROSITE" id="PS00107">
    <property type="entry name" value="PROTEIN_KINASE_ATP"/>
    <property type="match status" value="1"/>
</dbReference>
<evidence type="ECO:0000256" key="6">
    <source>
        <dbReference type="ARBA" id="ARBA00022692"/>
    </source>
</evidence>
<dbReference type="FunFam" id="1.10.510.10:FF:000034">
    <property type="entry name" value="Tyrosine-protein kinase receptor"/>
    <property type="match status" value="1"/>
</dbReference>
<keyword evidence="7" id="KW-0732">Signal</keyword>
<evidence type="ECO:0000256" key="18">
    <source>
        <dbReference type="ARBA" id="ARBA00023180"/>
    </source>
</evidence>
<keyword evidence="13" id="KW-0524">Neurogenesis</keyword>
<comment type="subcellular location">
    <subcellularLocation>
        <location evidence="1">Membrane</location>
        <topology evidence="1">Single-pass type I membrane protein</topology>
    </subcellularLocation>
</comment>
<evidence type="ECO:0000256" key="25">
    <source>
        <dbReference type="SAM" id="Phobius"/>
    </source>
</evidence>
<evidence type="ECO:0000256" key="19">
    <source>
        <dbReference type="ARBA" id="ARBA00051243"/>
    </source>
</evidence>
<dbReference type="SUPFAM" id="SSF56112">
    <property type="entry name" value="Protein kinase-like (PK-like)"/>
    <property type="match status" value="1"/>
</dbReference>
<evidence type="ECO:0000256" key="1">
    <source>
        <dbReference type="ARBA" id="ARBA00004479"/>
    </source>
</evidence>
<keyword evidence="22" id="KW-0479">Metal-binding</keyword>
<dbReference type="GO" id="GO:0046872">
    <property type="term" value="F:metal ion binding"/>
    <property type="evidence" value="ECO:0007669"/>
    <property type="project" value="UniProtKB-KW"/>
</dbReference>
<name>A0AAD9NN44_RIDPI</name>
<keyword evidence="4" id="KW-0433">Leucine-rich repeat</keyword>
<evidence type="ECO:0000256" key="15">
    <source>
        <dbReference type="ARBA" id="ARBA00023136"/>
    </source>
</evidence>
<keyword evidence="10" id="KW-0418">Kinase</keyword>
<keyword evidence="14 25" id="KW-1133">Transmembrane helix</keyword>
<dbReference type="SMART" id="SM00219">
    <property type="entry name" value="TyrKc"/>
    <property type="match status" value="1"/>
</dbReference>
<dbReference type="GO" id="GO:0005524">
    <property type="term" value="F:ATP binding"/>
    <property type="evidence" value="ECO:0007669"/>
    <property type="project" value="UniProtKB-UniRule"/>
</dbReference>
<evidence type="ECO:0000256" key="16">
    <source>
        <dbReference type="ARBA" id="ARBA00023137"/>
    </source>
</evidence>
<dbReference type="FunFam" id="3.30.200.20:FF:000033">
    <property type="entry name" value="Tyrosine-protein kinase receptor"/>
    <property type="match status" value="1"/>
</dbReference>
<dbReference type="InterPro" id="IPR020635">
    <property type="entry name" value="Tyr_kinase_cat_dom"/>
</dbReference>
<comment type="similarity">
    <text evidence="24">Belongs to the protein kinase superfamily. Tyr protein kinase family. Insulin receptor subfamily.</text>
</comment>
<feature type="binding site" evidence="22">
    <location>
        <position position="265"/>
    </location>
    <ligand>
        <name>Mg(2+)</name>
        <dbReference type="ChEBI" id="CHEBI:18420"/>
    </ligand>
</feature>
<dbReference type="Proteomes" id="UP001209878">
    <property type="component" value="Unassembled WGS sequence"/>
</dbReference>
<dbReference type="GO" id="GO:0005886">
    <property type="term" value="C:plasma membrane"/>
    <property type="evidence" value="ECO:0007669"/>
    <property type="project" value="TreeGrafter"/>
</dbReference>
<dbReference type="InterPro" id="IPR008266">
    <property type="entry name" value="Tyr_kinase_AS"/>
</dbReference>
<dbReference type="InterPro" id="IPR001245">
    <property type="entry name" value="Ser-Thr/Tyr_kinase_cat_dom"/>
</dbReference>
<evidence type="ECO:0000256" key="14">
    <source>
        <dbReference type="ARBA" id="ARBA00022989"/>
    </source>
</evidence>
<evidence type="ECO:0000256" key="12">
    <source>
        <dbReference type="ARBA" id="ARBA00022840"/>
    </source>
</evidence>
<evidence type="ECO:0000256" key="3">
    <source>
        <dbReference type="ARBA" id="ARBA00022553"/>
    </source>
</evidence>
<dbReference type="Pfam" id="PF07714">
    <property type="entry name" value="PK_Tyr_Ser-Thr"/>
    <property type="match status" value="1"/>
</dbReference>
<keyword evidence="8" id="KW-0677">Repeat</keyword>
<evidence type="ECO:0000256" key="7">
    <source>
        <dbReference type="ARBA" id="ARBA00022729"/>
    </source>
</evidence>
<dbReference type="GO" id="GO:0004714">
    <property type="term" value="F:transmembrane receptor protein tyrosine kinase activity"/>
    <property type="evidence" value="ECO:0007669"/>
    <property type="project" value="UniProtKB-EC"/>
</dbReference>
<evidence type="ECO:0000256" key="22">
    <source>
        <dbReference type="PIRSR" id="PIRSR000615-3"/>
    </source>
</evidence>
<evidence type="ECO:0000313" key="28">
    <source>
        <dbReference type="Proteomes" id="UP001209878"/>
    </source>
</evidence>
<keyword evidence="9 21" id="KW-0547">Nucleotide-binding</keyword>
<feature type="binding site" evidence="23">
    <location>
        <position position="154"/>
    </location>
    <ligand>
        <name>ATP</name>
        <dbReference type="ChEBI" id="CHEBI:30616"/>
    </ligand>
</feature>
<dbReference type="GO" id="GO:0007169">
    <property type="term" value="P:cell surface receptor protein tyrosine kinase signaling pathway"/>
    <property type="evidence" value="ECO:0007669"/>
    <property type="project" value="InterPro"/>
</dbReference>
<feature type="active site" description="Proton acceptor" evidence="20">
    <location>
        <position position="260"/>
    </location>
</feature>
<dbReference type="PROSITE" id="PS00109">
    <property type="entry name" value="PROTEIN_KINASE_TYR"/>
    <property type="match status" value="1"/>
</dbReference>
<keyword evidence="18" id="KW-0325">Glycoprotein</keyword>
<dbReference type="AlphaFoldDB" id="A0AAD9NN44"/>
<organism evidence="27 28">
    <name type="scientific">Ridgeia piscesae</name>
    <name type="common">Tubeworm</name>
    <dbReference type="NCBI Taxonomy" id="27915"/>
    <lineage>
        <taxon>Eukaryota</taxon>
        <taxon>Metazoa</taxon>
        <taxon>Spiralia</taxon>
        <taxon>Lophotrochozoa</taxon>
        <taxon>Annelida</taxon>
        <taxon>Polychaeta</taxon>
        <taxon>Sedentaria</taxon>
        <taxon>Canalipalpata</taxon>
        <taxon>Sabellida</taxon>
        <taxon>Siboglinidae</taxon>
        <taxon>Ridgeia</taxon>
    </lineage>
</organism>
<evidence type="ECO:0000313" key="27">
    <source>
        <dbReference type="EMBL" id="KAK2176110.1"/>
    </source>
</evidence>
<evidence type="ECO:0000256" key="24">
    <source>
        <dbReference type="RuleBase" id="RU000312"/>
    </source>
</evidence>
<dbReference type="InterPro" id="IPR017441">
    <property type="entry name" value="Protein_kinase_ATP_BS"/>
</dbReference>
<evidence type="ECO:0000256" key="9">
    <source>
        <dbReference type="ARBA" id="ARBA00022741"/>
    </source>
</evidence>
<dbReference type="GO" id="GO:1990090">
    <property type="term" value="P:cellular response to nerve growth factor stimulus"/>
    <property type="evidence" value="ECO:0007669"/>
    <property type="project" value="TreeGrafter"/>
</dbReference>
<dbReference type="GO" id="GO:0043121">
    <property type="term" value="F:neurotrophin binding"/>
    <property type="evidence" value="ECO:0007669"/>
    <property type="project" value="TreeGrafter"/>
</dbReference>
<evidence type="ECO:0000256" key="21">
    <source>
        <dbReference type="PIRSR" id="PIRSR000615-2"/>
    </source>
</evidence>